<gene>
    <name evidence="10" type="ORF">RIF29_13944</name>
</gene>
<accession>A0AAN9IB48</accession>
<comment type="caution">
    <text evidence="10">The sequence shown here is derived from an EMBL/GenBank/DDBJ whole genome shotgun (WGS) entry which is preliminary data.</text>
</comment>
<dbReference type="Pfam" id="PF23559">
    <property type="entry name" value="WHD_DRP"/>
    <property type="match status" value="1"/>
</dbReference>
<dbReference type="SUPFAM" id="SSF52058">
    <property type="entry name" value="L domain-like"/>
    <property type="match status" value="1"/>
</dbReference>
<dbReference type="FunFam" id="3.40.50.300:FF:001091">
    <property type="entry name" value="Probable disease resistance protein At1g61300"/>
    <property type="match status" value="1"/>
</dbReference>
<dbReference type="GO" id="GO:0043531">
    <property type="term" value="F:ADP binding"/>
    <property type="evidence" value="ECO:0007669"/>
    <property type="project" value="InterPro"/>
</dbReference>
<dbReference type="Pfam" id="PF18052">
    <property type="entry name" value="Rx_N"/>
    <property type="match status" value="1"/>
</dbReference>
<feature type="coiled-coil region" evidence="4">
    <location>
        <begin position="31"/>
        <end position="74"/>
    </location>
</feature>
<evidence type="ECO:0000259" key="7">
    <source>
        <dbReference type="Pfam" id="PF18052"/>
    </source>
</evidence>
<evidence type="ECO:0000256" key="2">
    <source>
        <dbReference type="ARBA" id="ARBA00022741"/>
    </source>
</evidence>
<keyword evidence="3" id="KW-0611">Plant defense</keyword>
<feature type="domain" description="Disease resistance N-terminal" evidence="7">
    <location>
        <begin position="6"/>
        <end position="93"/>
    </location>
</feature>
<protein>
    <recommendedName>
        <fullName evidence="12">Disease resistance protein RPM1</fullName>
    </recommendedName>
</protein>
<dbReference type="InterPro" id="IPR058922">
    <property type="entry name" value="WHD_DRP"/>
</dbReference>
<dbReference type="CDD" id="cd14798">
    <property type="entry name" value="RX-CC_like"/>
    <property type="match status" value="1"/>
</dbReference>
<evidence type="ECO:0000259" key="9">
    <source>
        <dbReference type="Pfam" id="PF23598"/>
    </source>
</evidence>
<dbReference type="Gene3D" id="1.10.8.430">
    <property type="entry name" value="Helical domain of apoptotic protease-activating factors"/>
    <property type="match status" value="1"/>
</dbReference>
<dbReference type="EMBL" id="JAYWIO010000003">
    <property type="protein sequence ID" value="KAK7272902.1"/>
    <property type="molecule type" value="Genomic_DNA"/>
</dbReference>
<evidence type="ECO:0000259" key="6">
    <source>
        <dbReference type="Pfam" id="PF00931"/>
    </source>
</evidence>
<organism evidence="10 11">
    <name type="scientific">Crotalaria pallida</name>
    <name type="common">Smooth rattlebox</name>
    <name type="synonym">Crotalaria striata</name>
    <dbReference type="NCBI Taxonomy" id="3830"/>
    <lineage>
        <taxon>Eukaryota</taxon>
        <taxon>Viridiplantae</taxon>
        <taxon>Streptophyta</taxon>
        <taxon>Embryophyta</taxon>
        <taxon>Tracheophyta</taxon>
        <taxon>Spermatophyta</taxon>
        <taxon>Magnoliopsida</taxon>
        <taxon>eudicotyledons</taxon>
        <taxon>Gunneridae</taxon>
        <taxon>Pentapetalae</taxon>
        <taxon>rosids</taxon>
        <taxon>fabids</taxon>
        <taxon>Fabales</taxon>
        <taxon>Fabaceae</taxon>
        <taxon>Papilionoideae</taxon>
        <taxon>50 kb inversion clade</taxon>
        <taxon>genistoids sensu lato</taxon>
        <taxon>core genistoids</taxon>
        <taxon>Crotalarieae</taxon>
        <taxon>Crotalaria</taxon>
    </lineage>
</organism>
<keyword evidence="4" id="KW-0175">Coiled coil</keyword>
<dbReference type="Pfam" id="PF23598">
    <property type="entry name" value="LRR_14"/>
    <property type="match status" value="1"/>
</dbReference>
<dbReference type="Gene3D" id="3.80.10.10">
    <property type="entry name" value="Ribonuclease Inhibitor"/>
    <property type="match status" value="2"/>
</dbReference>
<evidence type="ECO:0008006" key="12">
    <source>
        <dbReference type="Google" id="ProtNLM"/>
    </source>
</evidence>
<dbReference type="Pfam" id="PF00931">
    <property type="entry name" value="NB-ARC"/>
    <property type="match status" value="1"/>
</dbReference>
<dbReference type="InterPro" id="IPR032675">
    <property type="entry name" value="LRR_dom_sf"/>
</dbReference>
<evidence type="ECO:0000313" key="11">
    <source>
        <dbReference type="Proteomes" id="UP001372338"/>
    </source>
</evidence>
<dbReference type="FunFam" id="1.10.10.10:FF:000322">
    <property type="entry name" value="Probable disease resistance protein At1g63360"/>
    <property type="match status" value="1"/>
</dbReference>
<evidence type="ECO:0000313" key="10">
    <source>
        <dbReference type="EMBL" id="KAK7272902.1"/>
    </source>
</evidence>
<dbReference type="InterPro" id="IPR042197">
    <property type="entry name" value="Apaf_helical"/>
</dbReference>
<keyword evidence="1" id="KW-0677">Repeat</keyword>
<feature type="domain" description="NB-ARC" evidence="6">
    <location>
        <begin position="182"/>
        <end position="361"/>
    </location>
</feature>
<evidence type="ECO:0000256" key="5">
    <source>
        <dbReference type="SAM" id="MobiDB-lite"/>
    </source>
</evidence>
<dbReference type="Proteomes" id="UP001372338">
    <property type="component" value="Unassembled WGS sequence"/>
</dbReference>
<dbReference type="PANTHER" id="PTHR23155:SF1052">
    <property type="entry name" value="DISEASE RESISTANCE PROTEIN RPM1"/>
    <property type="match status" value="1"/>
</dbReference>
<dbReference type="InterPro" id="IPR027417">
    <property type="entry name" value="P-loop_NTPase"/>
</dbReference>
<feature type="domain" description="Disease resistance protein winged helix" evidence="8">
    <location>
        <begin position="449"/>
        <end position="520"/>
    </location>
</feature>
<dbReference type="Gene3D" id="1.10.10.10">
    <property type="entry name" value="Winged helix-like DNA-binding domain superfamily/Winged helix DNA-binding domain"/>
    <property type="match status" value="1"/>
</dbReference>
<dbReference type="PANTHER" id="PTHR23155">
    <property type="entry name" value="DISEASE RESISTANCE PROTEIN RP"/>
    <property type="match status" value="1"/>
</dbReference>
<proteinExistence type="predicted"/>
<dbReference type="AlphaFoldDB" id="A0AAN9IB48"/>
<dbReference type="InterPro" id="IPR036388">
    <property type="entry name" value="WH-like_DNA-bd_sf"/>
</dbReference>
<feature type="domain" description="Disease resistance R13L4/SHOC-2-like LRR" evidence="9">
    <location>
        <begin position="585"/>
        <end position="872"/>
    </location>
</feature>
<name>A0AAN9IB48_CROPI</name>
<evidence type="ECO:0000259" key="8">
    <source>
        <dbReference type="Pfam" id="PF23559"/>
    </source>
</evidence>
<keyword evidence="2" id="KW-0547">Nucleotide-binding</keyword>
<evidence type="ECO:0000256" key="3">
    <source>
        <dbReference type="ARBA" id="ARBA00022821"/>
    </source>
</evidence>
<dbReference type="InterPro" id="IPR055414">
    <property type="entry name" value="LRR_R13L4/SHOC2-like"/>
</dbReference>
<dbReference type="InterPro" id="IPR044974">
    <property type="entry name" value="Disease_R_plants"/>
</dbReference>
<dbReference type="Gene3D" id="3.40.50.300">
    <property type="entry name" value="P-loop containing nucleotide triphosphate hydrolases"/>
    <property type="match status" value="1"/>
</dbReference>
<feature type="compositionally biased region" description="Low complexity" evidence="5">
    <location>
        <begin position="139"/>
        <end position="154"/>
    </location>
</feature>
<dbReference type="InterPro" id="IPR038005">
    <property type="entry name" value="RX-like_CC"/>
</dbReference>
<dbReference type="InterPro" id="IPR041118">
    <property type="entry name" value="Rx_N"/>
</dbReference>
<sequence length="927" mass="106805">MEGTLLSFARDKLLPLLIEVRDTLRGVPKKVEEIKQELEHIQVDINVADRMAMAEQDKDTREGIKAKVKQLREAAFRIEDVVEEYNMTSEELQQPVDPGCAAALSCDIAAYYIRPMMIRLRISREIQDIKKSVDRINGRSEGAAASTSSTSARSQELTRRHDLEDAVRYIKEDEVVGFEGPRNELMGWLEEGRAERTVIAVVGMGGRGKTTLAKTVYEKVIQNFDCYAFITVSEPHTVEDLLGDVLKKFKEGKGEAPAKDIAAKDTAAKDRLNKLIDEVRDYLQLKRYVVLFDDVWKKNFWSEIQFALYDNKKRSRVLITTRSMEVAQNCKDSCFVHIHDLQPLSERKSWELFSQKAFRNDPNECCPKGFEDISWKFVKKCEGLPLALLAIAGLLACKVRNLGEWQKLNGQLLSELEKKPTSTGITHILCLSYDDLPYHLQQCFLHFGIYPKDCEIESATVIRQWIAEGFVKYESNKTLEEVAEQYLQELIHRSLVQVSSLSSDGKAKSCRVHDLLREIILDKFKDSSFCYFVREDDQTNLSGMIRRLIIATNSNDVVVPIGSSHIWSVYIFRGVELPEDFLRKLLTAYKILKVLDFEHAPLNYIPESWGNFFRLRYLSFRKTNIVSLPQSIGNLWLLETLDLRQTRVRQMPREINKLKKLRHLLANHTIWFFNNGIQLMKEDIRGLEFLQTLRQVETDYGGVELISEIEKLKQLRLLGLIHVKQEHGRALCSLIVHLQQLEKLYIDAISFAEVIDLHHISSPPELPLQKLRIRGKLERFPEWIPNLQNLVNLSLVSSNLTNDPLILLQHMPNLFFLSLDSAYEGESLDFQDGKFQQLKKLSLRHLPNLNYIHIGEGALQLLEVFALEYIPQLFEKLLGQKTALLVTQLEVLEITKSDLEIGTCPQCSEIQILNNFSKQWRWIFLLS</sequence>
<dbReference type="SUPFAM" id="SSF52540">
    <property type="entry name" value="P-loop containing nucleoside triphosphate hydrolases"/>
    <property type="match status" value="1"/>
</dbReference>
<evidence type="ECO:0000256" key="4">
    <source>
        <dbReference type="SAM" id="Coils"/>
    </source>
</evidence>
<evidence type="ECO:0000256" key="1">
    <source>
        <dbReference type="ARBA" id="ARBA00022737"/>
    </source>
</evidence>
<dbReference type="Gene3D" id="1.20.5.4130">
    <property type="match status" value="1"/>
</dbReference>
<dbReference type="GO" id="GO:0098542">
    <property type="term" value="P:defense response to other organism"/>
    <property type="evidence" value="ECO:0007669"/>
    <property type="project" value="TreeGrafter"/>
</dbReference>
<feature type="region of interest" description="Disordered" evidence="5">
    <location>
        <begin position="137"/>
        <end position="158"/>
    </location>
</feature>
<keyword evidence="11" id="KW-1185">Reference proteome</keyword>
<dbReference type="PRINTS" id="PR00364">
    <property type="entry name" value="DISEASERSIST"/>
</dbReference>
<reference evidence="10 11" key="1">
    <citation type="submission" date="2024-01" db="EMBL/GenBank/DDBJ databases">
        <title>The genomes of 5 underutilized Papilionoideae crops provide insights into root nodulation and disease resistanc.</title>
        <authorList>
            <person name="Yuan L."/>
        </authorList>
    </citation>
    <scope>NUCLEOTIDE SEQUENCE [LARGE SCALE GENOMIC DNA]</scope>
    <source>
        <strain evidence="10">ZHUSHIDOU_FW_LH</strain>
        <tissue evidence="10">Leaf</tissue>
    </source>
</reference>
<dbReference type="InterPro" id="IPR002182">
    <property type="entry name" value="NB-ARC"/>
</dbReference>